<accession>A0A0M2NHI3</accession>
<dbReference type="RefSeq" id="WP_052740557.1">
    <property type="nucleotide sequence ID" value="NZ_LAYJ01000112.1"/>
</dbReference>
<dbReference type="EMBL" id="LAYJ01000112">
    <property type="protein sequence ID" value="KKI50426.1"/>
    <property type="molecule type" value="Genomic_DNA"/>
</dbReference>
<reference evidence="9 10" key="1">
    <citation type="submission" date="2015-04" db="EMBL/GenBank/DDBJ databases">
        <title>Draft genome sequence of bacteremic isolate Catabacter hongkongensis type strain HKU16T.</title>
        <authorList>
            <person name="Lau S.K."/>
            <person name="Teng J.L."/>
            <person name="Huang Y."/>
            <person name="Curreem S.O."/>
            <person name="Tsui S.K."/>
            <person name="Woo P.C."/>
        </authorList>
    </citation>
    <scope>NUCLEOTIDE SEQUENCE [LARGE SCALE GENOMIC DNA]</scope>
    <source>
        <strain evidence="9 10">HKU16</strain>
    </source>
</reference>
<dbReference type="PANTHER" id="PTHR32196">
    <property type="entry name" value="ABC TRANSPORTER PERMEASE PROTEIN YPHD-RELATED-RELATED"/>
    <property type="match status" value="1"/>
</dbReference>
<comment type="subcellular location">
    <subcellularLocation>
        <location evidence="1">Cell membrane</location>
        <topology evidence="1">Multi-pass membrane protein</topology>
    </subcellularLocation>
</comment>
<dbReference type="STRING" id="270498.CHK_2489"/>
<comment type="caution">
    <text evidence="9">The sequence shown here is derived from an EMBL/GenBank/DDBJ whole genome shotgun (WGS) entry which is preliminary data.</text>
</comment>
<evidence type="ECO:0000256" key="5">
    <source>
        <dbReference type="ARBA" id="ARBA00022692"/>
    </source>
</evidence>
<evidence type="ECO:0000256" key="1">
    <source>
        <dbReference type="ARBA" id="ARBA00004651"/>
    </source>
</evidence>
<feature type="transmembrane region" description="Helical" evidence="8">
    <location>
        <begin position="134"/>
        <end position="153"/>
    </location>
</feature>
<protein>
    <submittedName>
        <fullName evidence="9">Ribose ABC transport system, permease protein RbsC</fullName>
    </submittedName>
</protein>
<feature type="transmembrane region" description="Helical" evidence="8">
    <location>
        <begin position="173"/>
        <end position="195"/>
    </location>
</feature>
<dbReference type="GO" id="GO:0022857">
    <property type="term" value="F:transmembrane transporter activity"/>
    <property type="evidence" value="ECO:0007669"/>
    <property type="project" value="InterPro"/>
</dbReference>
<evidence type="ECO:0000256" key="6">
    <source>
        <dbReference type="ARBA" id="ARBA00022989"/>
    </source>
</evidence>
<dbReference type="CDD" id="cd06579">
    <property type="entry name" value="TM_PBP1_transp_AraH_like"/>
    <property type="match status" value="1"/>
</dbReference>
<feature type="transmembrane region" description="Helical" evidence="8">
    <location>
        <begin position="221"/>
        <end position="246"/>
    </location>
</feature>
<evidence type="ECO:0000256" key="3">
    <source>
        <dbReference type="ARBA" id="ARBA00022475"/>
    </source>
</evidence>
<feature type="transmembrane region" description="Helical" evidence="8">
    <location>
        <begin position="302"/>
        <end position="320"/>
    </location>
</feature>
<dbReference type="Pfam" id="PF02653">
    <property type="entry name" value="BPD_transp_2"/>
    <property type="match status" value="1"/>
</dbReference>
<feature type="transmembrane region" description="Helical" evidence="8">
    <location>
        <begin position="277"/>
        <end position="296"/>
    </location>
</feature>
<keyword evidence="7 8" id="KW-0472">Membrane</keyword>
<keyword evidence="3" id="KW-1003">Cell membrane</keyword>
<keyword evidence="10" id="KW-1185">Reference proteome</keyword>
<evidence type="ECO:0000256" key="2">
    <source>
        <dbReference type="ARBA" id="ARBA00022448"/>
    </source>
</evidence>
<dbReference type="InterPro" id="IPR001851">
    <property type="entry name" value="ABC_transp_permease"/>
</dbReference>
<evidence type="ECO:0000256" key="4">
    <source>
        <dbReference type="ARBA" id="ARBA00022519"/>
    </source>
</evidence>
<keyword evidence="4" id="KW-0997">Cell inner membrane</keyword>
<evidence type="ECO:0000313" key="10">
    <source>
        <dbReference type="Proteomes" id="UP000034076"/>
    </source>
</evidence>
<sequence>MLTNEKPGSAYKTAATKLIKNNAAMLVLLVAVVVLIFIFAPQFFRLQNIVNVARQASATGIVAVGMTFVIITGGIDLSVGGVLAVSGIVFSLLTRFGYDIWLAIFCALLLGIIVGIVNGFGVIFWGIQPFIMTLAISSITAGLALLMCDGIPVEFTTAQSAEIDFFGNGNIGVIPGPFILFAALAVVSVVILRYVPFGRYVYSVGSSFEGARLAGVRTTRVIMLTYMICGVFAALAGVVTACRLYVGHPVAGSTMALDSIAAIVIGGTSLSGGKGSVEGTVIGVILMTVVANLLNLTGVPTYIQQIMKGIIIILAILLSIKDLKQRMKEAWRGL</sequence>
<organism evidence="9 10">
    <name type="scientific">Christensenella hongkongensis</name>
    <dbReference type="NCBI Taxonomy" id="270498"/>
    <lineage>
        <taxon>Bacteria</taxon>
        <taxon>Bacillati</taxon>
        <taxon>Bacillota</taxon>
        <taxon>Clostridia</taxon>
        <taxon>Christensenellales</taxon>
        <taxon>Christensenellaceae</taxon>
        <taxon>Christensenella</taxon>
    </lineage>
</organism>
<name>A0A0M2NHI3_9FIRM</name>
<keyword evidence="6 8" id="KW-1133">Transmembrane helix</keyword>
<keyword evidence="2" id="KW-0813">Transport</keyword>
<feature type="transmembrane region" description="Helical" evidence="8">
    <location>
        <begin position="61"/>
        <end position="94"/>
    </location>
</feature>
<feature type="transmembrane region" description="Helical" evidence="8">
    <location>
        <begin position="100"/>
        <end position="127"/>
    </location>
</feature>
<dbReference type="AlphaFoldDB" id="A0A0M2NHI3"/>
<keyword evidence="5 8" id="KW-0812">Transmembrane</keyword>
<feature type="transmembrane region" description="Helical" evidence="8">
    <location>
        <begin position="252"/>
        <end position="270"/>
    </location>
</feature>
<dbReference type="GO" id="GO:0005886">
    <property type="term" value="C:plasma membrane"/>
    <property type="evidence" value="ECO:0007669"/>
    <property type="project" value="UniProtKB-SubCell"/>
</dbReference>
<evidence type="ECO:0000256" key="7">
    <source>
        <dbReference type="ARBA" id="ARBA00023136"/>
    </source>
</evidence>
<dbReference type="PATRIC" id="fig|270498.16.peg.2238"/>
<gene>
    <name evidence="9" type="ORF">CHK_2489</name>
</gene>
<dbReference type="Proteomes" id="UP000034076">
    <property type="component" value="Unassembled WGS sequence"/>
</dbReference>
<evidence type="ECO:0000256" key="8">
    <source>
        <dbReference type="SAM" id="Phobius"/>
    </source>
</evidence>
<proteinExistence type="predicted"/>
<dbReference type="PANTHER" id="PTHR32196:SF21">
    <property type="entry name" value="ABC TRANSPORTER PERMEASE PROTEIN YPHD-RELATED"/>
    <property type="match status" value="1"/>
</dbReference>
<dbReference type="OrthoDB" id="9784538at2"/>
<feature type="transmembrane region" description="Helical" evidence="8">
    <location>
        <begin position="23"/>
        <end position="40"/>
    </location>
</feature>
<evidence type="ECO:0000313" key="9">
    <source>
        <dbReference type="EMBL" id="KKI50426.1"/>
    </source>
</evidence>